<sequence length="197" mass="22850">LLPIDSLSHPKMHLNERTYKQNDYKNIIIKSVEQMHSALINDLTNTIKKLNNPSNELTHSIDKLPQWYLLKDCIIEELMIDELIASIWIRMRNRLLQILVDIGHWIFDLVNHPLAFVFTSFTIIISLLLFSFFSTIVQAMKNELRQDEPSTVKPHETGNSNTSSSSTENKDNNSSQFKFTERSSTFTPVCCLKSFYL</sequence>
<accession>Q5C6D8</accession>
<name>Q5C6D8_SCHJA</name>
<feature type="transmembrane region" description="Helical" evidence="2">
    <location>
        <begin position="114"/>
        <end position="137"/>
    </location>
</feature>
<feature type="non-terminal residue" evidence="3">
    <location>
        <position position="1"/>
    </location>
</feature>
<evidence type="ECO:0000313" key="3">
    <source>
        <dbReference type="EMBL" id="AAX24786.2"/>
    </source>
</evidence>
<protein>
    <submittedName>
        <fullName evidence="3">SJCHGC08323 protein</fullName>
    </submittedName>
</protein>
<feature type="region of interest" description="Disordered" evidence="1">
    <location>
        <begin position="147"/>
        <end position="176"/>
    </location>
</feature>
<keyword evidence="2" id="KW-0812">Transmembrane</keyword>
<dbReference type="EMBL" id="AY808897">
    <property type="protein sequence ID" value="AAX24786.2"/>
    <property type="molecule type" value="mRNA"/>
</dbReference>
<evidence type="ECO:0000256" key="2">
    <source>
        <dbReference type="SAM" id="Phobius"/>
    </source>
</evidence>
<organism evidence="3">
    <name type="scientific">Schistosoma japonicum</name>
    <name type="common">Blood fluke</name>
    <dbReference type="NCBI Taxonomy" id="6182"/>
    <lineage>
        <taxon>Eukaryota</taxon>
        <taxon>Metazoa</taxon>
        <taxon>Spiralia</taxon>
        <taxon>Lophotrochozoa</taxon>
        <taxon>Platyhelminthes</taxon>
        <taxon>Trematoda</taxon>
        <taxon>Digenea</taxon>
        <taxon>Strigeidida</taxon>
        <taxon>Schistosomatoidea</taxon>
        <taxon>Schistosomatidae</taxon>
        <taxon>Schistosoma</taxon>
    </lineage>
</organism>
<feature type="compositionally biased region" description="Low complexity" evidence="1">
    <location>
        <begin position="157"/>
        <end position="175"/>
    </location>
</feature>
<keyword evidence="2" id="KW-0472">Membrane</keyword>
<keyword evidence="2" id="KW-1133">Transmembrane helix</keyword>
<feature type="compositionally biased region" description="Basic and acidic residues" evidence="1">
    <location>
        <begin position="147"/>
        <end position="156"/>
    </location>
</feature>
<dbReference type="AlphaFoldDB" id="Q5C6D8"/>
<evidence type="ECO:0000256" key="1">
    <source>
        <dbReference type="SAM" id="MobiDB-lite"/>
    </source>
</evidence>
<proteinExistence type="evidence at transcript level"/>
<reference evidence="3" key="1">
    <citation type="journal article" date="2006" name="PLoS Pathog.">
        <title>New perspectives on host-parasite interplay by comparative transcriptomic and proteomic analyses of Schistosoma japonicum.</title>
        <authorList>
            <person name="Liu F."/>
            <person name="Lu J."/>
            <person name="Hu W."/>
            <person name="Wang S.Y."/>
            <person name="Cui S.J."/>
            <person name="Chi M."/>
            <person name="Yan Q."/>
            <person name="Wang X.R."/>
            <person name="Song H.D."/>
            <person name="Xu X.N."/>
            <person name="Wang J.J."/>
            <person name="Zhang X.L."/>
            <person name="Zhang X."/>
            <person name="Wang Z.Q."/>
            <person name="Xue C.L."/>
            <person name="Brindley P.J."/>
            <person name="McManus D.P."/>
            <person name="Yang P.Y."/>
            <person name="Feng Z."/>
            <person name="Chen Z."/>
            <person name="Han Z.G."/>
        </authorList>
    </citation>
    <scope>NUCLEOTIDE SEQUENCE</scope>
</reference>